<dbReference type="InterPro" id="IPR008253">
    <property type="entry name" value="Marvel"/>
</dbReference>
<reference evidence="8" key="1">
    <citation type="journal article" date="2011" name="PLoS Biol.">
        <title>Gene gain and loss during evolution of obligate parasitism in the white rust pathogen of Arabidopsis thaliana.</title>
        <authorList>
            <person name="Kemen E."/>
            <person name="Gardiner A."/>
            <person name="Schultz-Larsen T."/>
            <person name="Kemen A.C."/>
            <person name="Balmuth A.L."/>
            <person name="Robert-Seilaniantz A."/>
            <person name="Bailey K."/>
            <person name="Holub E."/>
            <person name="Studholme D.J."/>
            <person name="Maclean D."/>
            <person name="Jones J.D."/>
        </authorList>
    </citation>
    <scope>NUCLEOTIDE SEQUENCE</scope>
</reference>
<comment type="subcellular location">
    <subcellularLocation>
        <location evidence="1">Membrane</location>
        <topology evidence="1">Multi-pass membrane protein</topology>
    </subcellularLocation>
</comment>
<feature type="transmembrane region" description="Helical" evidence="6">
    <location>
        <begin position="84"/>
        <end position="107"/>
    </location>
</feature>
<keyword evidence="2 6" id="KW-0812">Transmembrane</keyword>
<keyword evidence="3 6" id="KW-1133">Transmembrane helix</keyword>
<evidence type="ECO:0000256" key="4">
    <source>
        <dbReference type="ARBA" id="ARBA00023136"/>
    </source>
</evidence>
<proteinExistence type="predicted"/>
<evidence type="ECO:0000256" key="2">
    <source>
        <dbReference type="ARBA" id="ARBA00022692"/>
    </source>
</evidence>
<keyword evidence="4 6" id="KW-0472">Membrane</keyword>
<evidence type="ECO:0000256" key="6">
    <source>
        <dbReference type="SAM" id="Phobius"/>
    </source>
</evidence>
<protein>
    <submittedName>
        <fullName evidence="8">AlNc14C457G11777 protein</fullName>
    </submittedName>
</protein>
<feature type="transmembrane region" description="Helical" evidence="6">
    <location>
        <begin position="119"/>
        <end position="145"/>
    </location>
</feature>
<accession>F0X038</accession>
<sequence length="196" mass="21839">MASYDTRRDYKHIIPRGLQLILSALALAFAASASRRFINRRNGQSAYLGSSELSFTLLVTYSTMLYALWHLFTEYHPITDRPRLSLLRLLDLIFLGFLFAAGLGLVLSDYNRHCNGYQYLLHCGNIVASVVFTFLTMSPLLITLATSFSRTERDKHVTGNDGYRATASPNMRSDANMPLSPVHQSGSTARTPAANV</sequence>
<dbReference type="PANTHER" id="PTHR28165">
    <property type="entry name" value="NON-CLASSICAL EXPORT PROTEIN 2-RELATED"/>
    <property type="match status" value="1"/>
</dbReference>
<evidence type="ECO:0000259" key="7">
    <source>
        <dbReference type="Pfam" id="PF01284"/>
    </source>
</evidence>
<dbReference type="InterPro" id="IPR052649">
    <property type="entry name" value="NCE102-like"/>
</dbReference>
<evidence type="ECO:0000256" key="3">
    <source>
        <dbReference type="ARBA" id="ARBA00022989"/>
    </source>
</evidence>
<evidence type="ECO:0000256" key="5">
    <source>
        <dbReference type="SAM" id="MobiDB-lite"/>
    </source>
</evidence>
<evidence type="ECO:0000256" key="1">
    <source>
        <dbReference type="ARBA" id="ARBA00004141"/>
    </source>
</evidence>
<reference evidence="8" key="2">
    <citation type="submission" date="2011-02" db="EMBL/GenBank/DDBJ databases">
        <authorList>
            <person name="MacLean D."/>
        </authorList>
    </citation>
    <scope>NUCLEOTIDE SEQUENCE</scope>
</reference>
<dbReference type="GO" id="GO:0016020">
    <property type="term" value="C:membrane"/>
    <property type="evidence" value="ECO:0007669"/>
    <property type="project" value="UniProtKB-SubCell"/>
</dbReference>
<dbReference type="AlphaFoldDB" id="F0X038"/>
<name>F0X038_9STRA</name>
<feature type="domain" description="MARVEL" evidence="7">
    <location>
        <begin position="12"/>
        <end position="137"/>
    </location>
</feature>
<feature type="transmembrane region" description="Helical" evidence="6">
    <location>
        <begin position="53"/>
        <end position="72"/>
    </location>
</feature>
<dbReference type="EMBL" id="FR824500">
    <property type="protein sequence ID" value="CCA27120.1"/>
    <property type="molecule type" value="Genomic_DNA"/>
</dbReference>
<organism evidence="8">
    <name type="scientific">Albugo laibachii Nc14</name>
    <dbReference type="NCBI Taxonomy" id="890382"/>
    <lineage>
        <taxon>Eukaryota</taxon>
        <taxon>Sar</taxon>
        <taxon>Stramenopiles</taxon>
        <taxon>Oomycota</taxon>
        <taxon>Peronosporomycetes</taxon>
        <taxon>Albuginales</taxon>
        <taxon>Albuginaceae</taxon>
        <taxon>Albugo</taxon>
    </lineage>
</organism>
<dbReference type="HOGENOM" id="CLU_123083_0_0_1"/>
<dbReference type="Pfam" id="PF01284">
    <property type="entry name" value="MARVEL"/>
    <property type="match status" value="1"/>
</dbReference>
<gene>
    <name evidence="8" type="primary">AlNc14C457G11777</name>
    <name evidence="8" type="ORF">ALNC14_132640</name>
</gene>
<dbReference type="PANTHER" id="PTHR28165:SF1">
    <property type="entry name" value="NON-CLASSICAL EXPORT PROTEIN 2-RELATED"/>
    <property type="match status" value="1"/>
</dbReference>
<evidence type="ECO:0000313" key="8">
    <source>
        <dbReference type="EMBL" id="CCA27120.1"/>
    </source>
</evidence>
<feature type="region of interest" description="Disordered" evidence="5">
    <location>
        <begin position="156"/>
        <end position="196"/>
    </location>
</feature>